<organism evidence="6 7">
    <name type="scientific">Forsythia ovata</name>
    <dbReference type="NCBI Taxonomy" id="205694"/>
    <lineage>
        <taxon>Eukaryota</taxon>
        <taxon>Viridiplantae</taxon>
        <taxon>Streptophyta</taxon>
        <taxon>Embryophyta</taxon>
        <taxon>Tracheophyta</taxon>
        <taxon>Spermatophyta</taxon>
        <taxon>Magnoliopsida</taxon>
        <taxon>eudicotyledons</taxon>
        <taxon>Gunneridae</taxon>
        <taxon>Pentapetalae</taxon>
        <taxon>asterids</taxon>
        <taxon>lamiids</taxon>
        <taxon>Lamiales</taxon>
        <taxon>Oleaceae</taxon>
        <taxon>Forsythieae</taxon>
        <taxon>Forsythia</taxon>
    </lineage>
</organism>
<evidence type="ECO:0000256" key="5">
    <source>
        <dbReference type="ARBA" id="ARBA00066941"/>
    </source>
</evidence>
<proteinExistence type="inferred from homology"/>
<dbReference type="SUPFAM" id="SSF53756">
    <property type="entry name" value="UDP-Glycosyltransferase/glycogen phosphorylase"/>
    <property type="match status" value="2"/>
</dbReference>
<dbReference type="EMBL" id="JBFOLJ010000001">
    <property type="protein sequence ID" value="KAL2558085.1"/>
    <property type="molecule type" value="Genomic_DNA"/>
</dbReference>
<sequence length="976" mass="111277">MSHQGTAAELPPHILIFPLPMQGHVNSMLKLAELLCLHNLHVTMLLSEFTHRRLLLHANADSRFACYPGFRFVTMPDGLPEDHPRAGERTMEILMSLKETGGPEFRRLMESTDRLSDAGGRRPVTCVIIDGVLSFSLPVLEEMGIPYIYFRTVGACSFWANFCIQEIIDAGEVPLKGKDEDKLTYWKKKEMDLMVTSVPGMEGFLRRRDLPGFCRVSDVNDSGFQTIKTETRKSTKAIALILNTFEDLEGPILDQIRKHIPNLYSIGPLHTHLKARLAVKTSDSSRASGSFWEEDHSCVTWLDSQPAKSVIYVSFGSVTLLTRNELLEFWYGLVNSGQRFLWVMRPDSIIGKDGESRIPVELEEGTKERGYLVEWAPQEEVLSHPAVCAFLTHSGWNSTLESVMVGMPMICWPYFADQMINSRFVSEVWKLGLDMKDSCDRMIIEKMVRDIMVVRRDEFLQMANHMANLGKKAIREGGSSYYGNNRGCNKEKLILNFQLKFNGHVNSMLKLAELLCLYNLHVTMLLSDFTHRRLLLHANAQSHFAHYPGFRFVTMPDGLPEDHPRAGERILEILLSLKETGRPEFRRLMESTDRLSDGSARRPVTCVIMDGVLSFSIPVIEEMGIPYIYFRTVSACSFWAYFCIQEIIDAGEVPLKGKDEDKLTYWKKEEMDFMVSSVPGMEGFLRRRDLPGFLRVNDVNDPGFQSIKIETRKSTQARALILNTFEDLEGPVLDQIRKHIPNLYSVGPLHSHLKARLSAITSESSRASGSFWEEDRSCVTWLDSQPAKSVIYVSFGSVTLLTRNELLEFWYGLVNSGQRFLWVMRPDSIIGNDGESQIPLELEEGTKERGYLVGWAPQEEVLAHPAVCAFFTHSGWNSTLESIVVEMPMICWPYFADQAINSRFVSEVWKLGLDMKDSCDRMIIEKMVRDIMVMRRDEFLQRTYHMANLARKAISEGGSSYTNLDRLIEFLRAMIV</sequence>
<dbReference type="InterPro" id="IPR035595">
    <property type="entry name" value="UDP_glycos_trans_CS"/>
</dbReference>
<evidence type="ECO:0000256" key="3">
    <source>
        <dbReference type="ARBA" id="ARBA00022679"/>
    </source>
</evidence>
<dbReference type="PANTHER" id="PTHR11926">
    <property type="entry name" value="GLUCOSYL/GLUCURONOSYL TRANSFERASES"/>
    <property type="match status" value="1"/>
</dbReference>
<dbReference type="Pfam" id="PF00201">
    <property type="entry name" value="UDPGT"/>
    <property type="match status" value="2"/>
</dbReference>
<dbReference type="GO" id="GO:0035251">
    <property type="term" value="F:UDP-glucosyltransferase activity"/>
    <property type="evidence" value="ECO:0007669"/>
    <property type="project" value="UniProtKB-ARBA"/>
</dbReference>
<evidence type="ECO:0000256" key="2">
    <source>
        <dbReference type="ARBA" id="ARBA00022676"/>
    </source>
</evidence>
<dbReference type="FunFam" id="3.40.50.2000:FF:000040">
    <property type="entry name" value="UDP-glycosyltransferase 76C1"/>
    <property type="match status" value="2"/>
</dbReference>
<dbReference type="CDD" id="cd03784">
    <property type="entry name" value="GT1_Gtf-like"/>
    <property type="match status" value="2"/>
</dbReference>
<keyword evidence="3" id="KW-0808">Transferase</keyword>
<dbReference type="InterPro" id="IPR002213">
    <property type="entry name" value="UDP_glucos_trans"/>
</dbReference>
<gene>
    <name evidence="6" type="ORF">Fot_02824</name>
</gene>
<protein>
    <recommendedName>
        <fullName evidence="5">7-deoxyloganetic acid glucosyltransferase</fullName>
        <ecNumber evidence="5">2.4.1.323</ecNumber>
    </recommendedName>
</protein>
<dbReference type="GO" id="GO:0102970">
    <property type="term" value="F:7-deoxyloganetic acid glucosyltransferase activity"/>
    <property type="evidence" value="ECO:0007669"/>
    <property type="project" value="UniProtKB-EC"/>
</dbReference>
<dbReference type="EC" id="2.4.1.323" evidence="5"/>
<dbReference type="FunFam" id="3.40.50.2000:FF:000065">
    <property type="entry name" value="Glycosyltransferase"/>
    <property type="match status" value="2"/>
</dbReference>
<dbReference type="Proteomes" id="UP001604277">
    <property type="component" value="Unassembled WGS sequence"/>
</dbReference>
<comment type="similarity">
    <text evidence="1">Belongs to the UDP-glycosyltransferase family.</text>
</comment>
<evidence type="ECO:0000256" key="1">
    <source>
        <dbReference type="ARBA" id="ARBA00009995"/>
    </source>
</evidence>
<comment type="caution">
    <text evidence="6">The sequence shown here is derived from an EMBL/GenBank/DDBJ whole genome shotgun (WGS) entry which is preliminary data.</text>
</comment>
<dbReference type="Gene3D" id="3.40.50.2000">
    <property type="entry name" value="Glycogen Phosphorylase B"/>
    <property type="match status" value="4"/>
</dbReference>
<dbReference type="AlphaFoldDB" id="A0ABD1X8U1"/>
<dbReference type="PROSITE" id="PS00375">
    <property type="entry name" value="UDPGT"/>
    <property type="match status" value="2"/>
</dbReference>
<keyword evidence="7" id="KW-1185">Reference proteome</keyword>
<evidence type="ECO:0000313" key="7">
    <source>
        <dbReference type="Proteomes" id="UP001604277"/>
    </source>
</evidence>
<reference evidence="7" key="1">
    <citation type="submission" date="2024-07" db="EMBL/GenBank/DDBJ databases">
        <title>Two chromosome-level genome assemblies of Korean endemic species Abeliophyllum distichum and Forsythia ovata (Oleaceae).</title>
        <authorList>
            <person name="Jang H."/>
        </authorList>
    </citation>
    <scope>NUCLEOTIDE SEQUENCE [LARGE SCALE GENOMIC DNA]</scope>
</reference>
<comment type="catalytic activity">
    <reaction evidence="4">
        <text>7-deoxyloganetate + UDP-alpha-D-glucose = 7-deoxyloganate + UDP + H(+)</text>
        <dbReference type="Rhea" id="RHEA:39895"/>
        <dbReference type="ChEBI" id="CHEBI:15378"/>
        <dbReference type="ChEBI" id="CHEBI:58223"/>
        <dbReference type="ChEBI" id="CHEBI:58885"/>
        <dbReference type="ChEBI" id="CHEBI:76844"/>
        <dbReference type="ChEBI" id="CHEBI:76846"/>
        <dbReference type="EC" id="2.4.1.323"/>
    </reaction>
</comment>
<keyword evidence="2" id="KW-0328">Glycosyltransferase</keyword>
<accession>A0ABD1X8U1</accession>
<evidence type="ECO:0000313" key="6">
    <source>
        <dbReference type="EMBL" id="KAL2558085.1"/>
    </source>
</evidence>
<dbReference type="PANTHER" id="PTHR11926:SF1392">
    <property type="entry name" value="GLYCOSYLTRANSFERASE"/>
    <property type="match status" value="1"/>
</dbReference>
<name>A0ABD1X8U1_9LAMI</name>
<evidence type="ECO:0000256" key="4">
    <source>
        <dbReference type="ARBA" id="ARBA00051827"/>
    </source>
</evidence>